<dbReference type="AlphaFoldDB" id="A0A812CYK2"/>
<keyword evidence="1" id="KW-0732">Signal</keyword>
<comment type="caution">
    <text evidence="3">The sequence shown here is derived from an EMBL/GenBank/DDBJ whole genome shotgun (WGS) entry which is preliminary data.</text>
</comment>
<organism evidence="3 4">
    <name type="scientific">Acanthosepion pharaonis</name>
    <name type="common">Pharaoh cuttlefish</name>
    <name type="synonym">Sepia pharaonis</name>
    <dbReference type="NCBI Taxonomy" id="158019"/>
    <lineage>
        <taxon>Eukaryota</taxon>
        <taxon>Metazoa</taxon>
        <taxon>Spiralia</taxon>
        <taxon>Lophotrochozoa</taxon>
        <taxon>Mollusca</taxon>
        <taxon>Cephalopoda</taxon>
        <taxon>Coleoidea</taxon>
        <taxon>Decapodiformes</taxon>
        <taxon>Sepiida</taxon>
        <taxon>Sepiina</taxon>
        <taxon>Sepiidae</taxon>
        <taxon>Acanthosepion</taxon>
    </lineage>
</organism>
<name>A0A812CYK2_ACAPH</name>
<gene>
    <name evidence="3" type="ORF">SPHA_44041</name>
</gene>
<feature type="chain" id="PRO_5032668672" description="DUF4550 domain-containing protein" evidence="1">
    <location>
        <begin position="26"/>
        <end position="1203"/>
    </location>
</feature>
<dbReference type="Proteomes" id="UP000597762">
    <property type="component" value="Unassembled WGS sequence"/>
</dbReference>
<evidence type="ECO:0000313" key="4">
    <source>
        <dbReference type="Proteomes" id="UP000597762"/>
    </source>
</evidence>
<evidence type="ECO:0000256" key="1">
    <source>
        <dbReference type="SAM" id="SignalP"/>
    </source>
</evidence>
<feature type="signal peptide" evidence="1">
    <location>
        <begin position="1"/>
        <end position="25"/>
    </location>
</feature>
<dbReference type="Pfam" id="PF15084">
    <property type="entry name" value="DUF4550"/>
    <property type="match status" value="1"/>
</dbReference>
<sequence>MTFTENNGFFVFFFLLKFSIKIVEDHATLKSPDADDQVKVDGSEENIEKMEVETSVLFTPSEVKQQPRRDQHLNFIASTKIEHRRADAPEYFPGCDIPVYHKVNFTICLSFAMFSKQFASSIHSLDKKQKSEALTALGYYHTEFRLLPTDDEPTQIDIVPYPYFARVFADKYETKTVKYYHDADTDDGESRKQVNFQKEWLKQEEKITLTSESNTPIDGQTSSKLKDESSLNILSNERFEVQLDSSKRKFSTISLIKTDVQLSHNKKTSVQKEIPIAKVSLKLRYFFSDIHTITRRLEKPAEFLVDLLASVTLNKSLLSEQQKRTLNPMIITVHCVKDMPDCSEENNFDYSQLRAKCHPVYLKYQFMHKEPYQSPGKPHQRQIYFNDINVILTGNIDQMELREFFLGSGLVIEIHDRDRKPSKTIPPPLLFGDDLNDEKFNNIGVITSKKTKINPYKTPPANSLDPFGVAHFDLSGFTLGQKFSYQELPIHNSPTLASLQNAENMNFVKKVNSDSNKENGPFKPGHYIHSCAMLNVTIKLTYPLIIPLVTNPRAPITATYNCPFGRMVFRIGAGRQKFLEDVLITIARVNGQALGLNDVPDNILIATLLTLITTRHQRFDRLLDIITGFHIIDESMHLLVVEGLQNQGIKTLIDRFGDTDLPEVKILFNTDLICSDRLYASFDVILRKVKLHESLDSIVQQPLIYIRDMVPRPCYDALIQIHELSKCSRLIDAIRNQFFPNANMVRSLSKEFGIVIKEEHFKTGASATYQEDNKPQVSLLDTLATAITDQYDNKSKCIDHYNKPYVRLLKRNLHSAPADLIARNISLVNSASNKLKAMKEPENTVSLPFPLKEVHNYGMSTYNTVELKKLELRREMDPKSLYTYCPDFHHSMTFAPMELEQLYKQEEICKKDKWTTPNGWVYPGFKSAVDNYVHPKKPSSARLKELSQPYEETLRLERRDPRERCAFTWSERNLDMNLWSCPTTDPGEKVYVLHNPGDQEAIIKENHEKEAENWKSKVVVKNIRTRFHRQLTETELQMQGQRASCQLDRMKGLLKDKPIRRTFKYCPVADMTSLGVINYPELSVNSANRKLLRSYDGDNQKSAYVPGPYWPERSLALIGNHTLTQDYEHKKFATLKGKDFKSLHKRHDSIYKRKHPVLPVREEEKHTHYGNLKNCFCRSHTVPEIWQQQIFHCSAPPHTADPK</sequence>
<dbReference type="PANTHER" id="PTHR33667">
    <property type="entry name" value="SI:DKEY-57N24.6"/>
    <property type="match status" value="1"/>
</dbReference>
<dbReference type="PANTHER" id="PTHR33667:SF7">
    <property type="entry name" value="RIKEN CDNA 1810020O05 GENE"/>
    <property type="match status" value="1"/>
</dbReference>
<keyword evidence="4" id="KW-1185">Reference proteome</keyword>
<reference evidence="3" key="1">
    <citation type="submission" date="2021-01" db="EMBL/GenBank/DDBJ databases">
        <authorList>
            <person name="Li R."/>
            <person name="Bekaert M."/>
        </authorList>
    </citation>
    <scope>NUCLEOTIDE SEQUENCE</scope>
    <source>
        <strain evidence="3">Farmed</strain>
    </source>
</reference>
<dbReference type="OrthoDB" id="188352at2759"/>
<proteinExistence type="predicted"/>
<protein>
    <recommendedName>
        <fullName evidence="2">DUF4550 domain-containing protein</fullName>
    </recommendedName>
</protein>
<evidence type="ECO:0000259" key="2">
    <source>
        <dbReference type="Pfam" id="PF15084"/>
    </source>
</evidence>
<evidence type="ECO:0000313" key="3">
    <source>
        <dbReference type="EMBL" id="CAE1283437.1"/>
    </source>
</evidence>
<accession>A0A812CYK2</accession>
<dbReference type="InterPro" id="IPR027876">
    <property type="entry name" value="DUF4550"/>
</dbReference>
<dbReference type="EMBL" id="CAHIKZ030002235">
    <property type="protein sequence ID" value="CAE1283437.1"/>
    <property type="molecule type" value="Genomic_DNA"/>
</dbReference>
<feature type="domain" description="DUF4550" evidence="2">
    <location>
        <begin position="139"/>
        <end position="185"/>
    </location>
</feature>